<feature type="transmembrane region" description="Helical" evidence="1">
    <location>
        <begin position="125"/>
        <end position="142"/>
    </location>
</feature>
<evidence type="ECO:0000256" key="1">
    <source>
        <dbReference type="SAM" id="Phobius"/>
    </source>
</evidence>
<keyword evidence="3" id="KW-1185">Reference proteome</keyword>
<protein>
    <submittedName>
        <fullName evidence="2">Uncharacterized protein</fullName>
    </submittedName>
</protein>
<dbReference type="AlphaFoldDB" id="A0A922HFN3"/>
<gene>
    <name evidence="2" type="ORF">DERF_015913</name>
</gene>
<reference evidence="2" key="1">
    <citation type="submission" date="2013-05" db="EMBL/GenBank/DDBJ databases">
        <authorList>
            <person name="Yim A.K.Y."/>
            <person name="Chan T.F."/>
            <person name="Ji K.M."/>
            <person name="Liu X.Y."/>
            <person name="Zhou J.W."/>
            <person name="Li R.Q."/>
            <person name="Yang K.Y."/>
            <person name="Li J."/>
            <person name="Li M."/>
            <person name="Law P.T.W."/>
            <person name="Wu Y.L."/>
            <person name="Cai Z.L."/>
            <person name="Qin H."/>
            <person name="Bao Y."/>
            <person name="Leung R.K.K."/>
            <person name="Ng P.K.S."/>
            <person name="Zou J."/>
            <person name="Zhong X.J."/>
            <person name="Ran P.X."/>
            <person name="Zhong N.S."/>
            <person name="Liu Z.G."/>
            <person name="Tsui S.K.W."/>
        </authorList>
    </citation>
    <scope>NUCLEOTIDE SEQUENCE</scope>
    <source>
        <strain evidence="2">Derf</strain>
        <tissue evidence="2">Whole organism</tissue>
    </source>
</reference>
<name>A0A922HFN3_DERFA</name>
<feature type="transmembrane region" description="Helical" evidence="1">
    <location>
        <begin position="385"/>
        <end position="401"/>
    </location>
</feature>
<feature type="transmembrane region" description="Helical" evidence="1">
    <location>
        <begin position="36"/>
        <end position="57"/>
    </location>
</feature>
<organism evidence="2 3">
    <name type="scientific">Dermatophagoides farinae</name>
    <name type="common">American house dust mite</name>
    <dbReference type="NCBI Taxonomy" id="6954"/>
    <lineage>
        <taxon>Eukaryota</taxon>
        <taxon>Metazoa</taxon>
        <taxon>Ecdysozoa</taxon>
        <taxon>Arthropoda</taxon>
        <taxon>Chelicerata</taxon>
        <taxon>Arachnida</taxon>
        <taxon>Acari</taxon>
        <taxon>Acariformes</taxon>
        <taxon>Sarcoptiformes</taxon>
        <taxon>Astigmata</taxon>
        <taxon>Psoroptidia</taxon>
        <taxon>Analgoidea</taxon>
        <taxon>Pyroglyphidae</taxon>
        <taxon>Dermatophagoidinae</taxon>
        <taxon>Dermatophagoides</taxon>
    </lineage>
</organism>
<reference evidence="2" key="2">
    <citation type="journal article" date="2022" name="Res Sq">
        <title>Comparative Genomics Reveals Insights into the Divergent Evolution of Astigmatic Mites and Household Pest Adaptations.</title>
        <authorList>
            <person name="Xiong Q."/>
            <person name="Wan A.T.-Y."/>
            <person name="Liu X.-Y."/>
            <person name="Fung C.S.-H."/>
            <person name="Xiao X."/>
            <person name="Malainual N."/>
            <person name="Hou J."/>
            <person name="Wang L."/>
            <person name="Wang M."/>
            <person name="Yang K."/>
            <person name="Cui Y."/>
            <person name="Leung E."/>
            <person name="Nong W."/>
            <person name="Shin S.-K."/>
            <person name="Au S."/>
            <person name="Jeong K.Y."/>
            <person name="Chew F.T."/>
            <person name="Hui J."/>
            <person name="Leung T.F."/>
            <person name="Tungtrongchitr A."/>
            <person name="Zhong N."/>
            <person name="Liu Z."/>
            <person name="Tsui S."/>
        </authorList>
    </citation>
    <scope>NUCLEOTIDE SEQUENCE</scope>
    <source>
        <strain evidence="2">Derf</strain>
        <tissue evidence="2">Whole organism</tissue>
    </source>
</reference>
<keyword evidence="1" id="KW-1133">Transmembrane helix</keyword>
<sequence length="477" mass="56917">MIEINEEKNYLLEWLFINLGYTGTQMKPLRWSNWPSIINVIINLIINGIIFFIFFLNNQLTWQNSTNSFNNNDYKSLIKFIFIFSDHYEQVLWLLITIYQYIYMRSIVRSMSSSIFTTIYHHKRHLFIVYGITLTIMAPASLQEFSIIFFGSRLNIFENFCFAFIAYCINHSFLMPLIIMTYVKYATIVSLKSITNQINMNWNECMKIKQLATINRYFSQMLSPLLLFCVISFNLDIITLFFLVKKRKKFLLEFLLLSSFWNYLAFVLYLDKRIDELLENIIKNINNSQLKCCGHCHQYRQINCQHFSNSGLMKSFYCSRNVRSIEFYYQYLDDFHINLFNICRIDFVFLFDSCLFTISFIILSLQTLNFGIQLQQIRLLNWRNIMINLIVNFIVIYGLFIENQLPWQSLSSSSSSSSLEMNSDSISTIELKQGKYLENFLKNFCEIYSQVLWIFNLIYQYYYGPMIGQLMAKENHL</sequence>
<feature type="transmembrane region" description="Helical" evidence="1">
    <location>
        <begin position="225"/>
        <end position="244"/>
    </location>
</feature>
<accession>A0A922HFN3</accession>
<feature type="transmembrane region" description="Helical" evidence="1">
    <location>
        <begin position="347"/>
        <end position="365"/>
    </location>
</feature>
<comment type="caution">
    <text evidence="2">The sequence shown here is derived from an EMBL/GenBank/DDBJ whole genome shotgun (WGS) entry which is preliminary data.</text>
</comment>
<feature type="transmembrane region" description="Helical" evidence="1">
    <location>
        <begin position="77"/>
        <end position="104"/>
    </location>
</feature>
<proteinExistence type="predicted"/>
<dbReference type="Proteomes" id="UP000790347">
    <property type="component" value="Unassembled WGS sequence"/>
</dbReference>
<evidence type="ECO:0000313" key="3">
    <source>
        <dbReference type="Proteomes" id="UP000790347"/>
    </source>
</evidence>
<feature type="transmembrane region" description="Helical" evidence="1">
    <location>
        <begin position="162"/>
        <end position="183"/>
    </location>
</feature>
<evidence type="ECO:0000313" key="2">
    <source>
        <dbReference type="EMBL" id="KAH9491182.1"/>
    </source>
</evidence>
<dbReference type="EMBL" id="ASGP02000009">
    <property type="protein sequence ID" value="KAH9491182.1"/>
    <property type="molecule type" value="Genomic_DNA"/>
</dbReference>
<feature type="transmembrane region" description="Helical" evidence="1">
    <location>
        <begin position="250"/>
        <end position="270"/>
    </location>
</feature>
<keyword evidence="1" id="KW-0812">Transmembrane</keyword>
<keyword evidence="1" id="KW-0472">Membrane</keyword>